<dbReference type="InterPro" id="IPR002048">
    <property type="entry name" value="EF_hand_dom"/>
</dbReference>
<keyword evidence="1" id="KW-1133">Transmembrane helix</keyword>
<name>A0A1Y1QQX7_9GAMM</name>
<feature type="domain" description="EF-hand" evidence="2">
    <location>
        <begin position="204"/>
        <end position="232"/>
    </location>
</feature>
<comment type="caution">
    <text evidence="3">The sequence shown here is derived from an EMBL/GenBank/DDBJ whole genome shotgun (WGS) entry which is preliminary data.</text>
</comment>
<dbReference type="PROSITE" id="PS50222">
    <property type="entry name" value="EF_HAND_2"/>
    <property type="match status" value="1"/>
</dbReference>
<evidence type="ECO:0000259" key="2">
    <source>
        <dbReference type="PROSITE" id="PS50222"/>
    </source>
</evidence>
<proteinExistence type="predicted"/>
<protein>
    <recommendedName>
        <fullName evidence="2">EF-hand domain-containing protein</fullName>
    </recommendedName>
</protein>
<keyword evidence="1" id="KW-0472">Membrane</keyword>
<dbReference type="GO" id="GO:0005509">
    <property type="term" value="F:calcium ion binding"/>
    <property type="evidence" value="ECO:0007669"/>
    <property type="project" value="InterPro"/>
</dbReference>
<evidence type="ECO:0000313" key="3">
    <source>
        <dbReference type="EMBL" id="OQX11754.1"/>
    </source>
</evidence>
<dbReference type="EMBL" id="MTEJ01000081">
    <property type="protein sequence ID" value="OQX11754.1"/>
    <property type="molecule type" value="Genomic_DNA"/>
</dbReference>
<sequence>MIPKAVGSADWLEIAENQRYAVLRRGGLINLVALLRFGVSWLLLAAWLFTYADPLWLLLLGNISLLFALGLTRRYRLIVDTPTSRLSSSAQGYVELHGKVALPDGESYRGLPHLPATVWLPGYIEDAPFVLDDGLGRCLLYPAAAEIVIQPGHTHFSWLHAIYPGQTLYVLGELHTQRAEPLKSLSQRERLAQVLAGWKANPVELLRGFDANGNGKIDPDEWQQARVAAQRWVADDEADERRAPAIHTMCHAAAGQVFLITNIPPERLARRYAVAAVLHSLLWLSLLWIAH</sequence>
<gene>
    <name evidence="3" type="ORF">BWK73_16730</name>
</gene>
<organism evidence="3 4">
    <name type="scientific">Thiothrix lacustris</name>
    <dbReference type="NCBI Taxonomy" id="525917"/>
    <lineage>
        <taxon>Bacteria</taxon>
        <taxon>Pseudomonadati</taxon>
        <taxon>Pseudomonadota</taxon>
        <taxon>Gammaproteobacteria</taxon>
        <taxon>Thiotrichales</taxon>
        <taxon>Thiotrichaceae</taxon>
        <taxon>Thiothrix</taxon>
    </lineage>
</organism>
<feature type="transmembrane region" description="Helical" evidence="1">
    <location>
        <begin position="28"/>
        <end position="49"/>
    </location>
</feature>
<dbReference type="Proteomes" id="UP000192491">
    <property type="component" value="Unassembled WGS sequence"/>
</dbReference>
<feature type="transmembrane region" description="Helical" evidence="1">
    <location>
        <begin position="55"/>
        <end position="72"/>
    </location>
</feature>
<evidence type="ECO:0000256" key="1">
    <source>
        <dbReference type="SAM" id="Phobius"/>
    </source>
</evidence>
<dbReference type="AlphaFoldDB" id="A0A1Y1QQX7"/>
<accession>A0A1Y1QQX7</accession>
<reference evidence="3 4" key="1">
    <citation type="submission" date="2017-01" db="EMBL/GenBank/DDBJ databases">
        <title>Novel large sulfur bacteria in the metagenomes of groundwater-fed chemosynthetic microbial mats in the Lake Huron basin.</title>
        <authorList>
            <person name="Sharrar A.M."/>
            <person name="Flood B.E."/>
            <person name="Bailey J.V."/>
            <person name="Jones D.S."/>
            <person name="Biddanda B."/>
            <person name="Ruberg S.A."/>
            <person name="Marcus D.N."/>
            <person name="Dick G.J."/>
        </authorList>
    </citation>
    <scope>NUCLEOTIDE SEQUENCE [LARGE SCALE GENOMIC DNA]</scope>
    <source>
        <strain evidence="3">A8</strain>
    </source>
</reference>
<feature type="transmembrane region" description="Helical" evidence="1">
    <location>
        <begin position="272"/>
        <end position="290"/>
    </location>
</feature>
<dbReference type="InterPro" id="IPR018247">
    <property type="entry name" value="EF_Hand_1_Ca_BS"/>
</dbReference>
<evidence type="ECO:0000313" key="4">
    <source>
        <dbReference type="Proteomes" id="UP000192491"/>
    </source>
</evidence>
<keyword evidence="1" id="KW-0812">Transmembrane</keyword>
<dbReference type="PROSITE" id="PS00018">
    <property type="entry name" value="EF_HAND_1"/>
    <property type="match status" value="1"/>
</dbReference>